<evidence type="ECO:0000313" key="2">
    <source>
        <dbReference type="EMBL" id="AKB32220.1"/>
    </source>
</evidence>
<evidence type="ECO:0000256" key="1">
    <source>
        <dbReference type="SAM" id="MobiDB-lite"/>
    </source>
</evidence>
<accession>A0A0E3PCM3</accession>
<evidence type="ECO:0008006" key="4">
    <source>
        <dbReference type="Google" id="ProtNLM"/>
    </source>
</evidence>
<name>A0A0E3PCM3_9EURY</name>
<dbReference type="EMBL" id="CP009507">
    <property type="protein sequence ID" value="AKB32220.1"/>
    <property type="molecule type" value="Genomic_DNA"/>
</dbReference>
<dbReference type="Gene3D" id="3.30.2310.20">
    <property type="entry name" value="RelE-like"/>
    <property type="match status" value="1"/>
</dbReference>
<protein>
    <recommendedName>
        <fullName evidence="4">RelE/StbE replicon stabilization toxin</fullName>
    </recommendedName>
</protein>
<dbReference type="Proteomes" id="UP000033092">
    <property type="component" value="Chromosome"/>
</dbReference>
<reference evidence="2 3" key="1">
    <citation type="submission" date="2014-07" db="EMBL/GenBank/DDBJ databases">
        <title>Methanogenic archaea and the global carbon cycle.</title>
        <authorList>
            <person name="Henriksen J.R."/>
            <person name="Luke J."/>
            <person name="Reinhart S."/>
            <person name="Benedict M.N."/>
            <person name="Youngblut N.D."/>
            <person name="Metcalf M.E."/>
            <person name="Whitaker R.J."/>
            <person name="Metcalf W.W."/>
        </authorList>
    </citation>
    <scope>NUCLEOTIDE SEQUENCE [LARGE SCALE GENOMIC DNA]</scope>
    <source>
        <strain evidence="2 3">HI350</strain>
    </source>
</reference>
<dbReference type="AlphaFoldDB" id="A0A0E3PCM3"/>
<sequence>MNSENGVYTLDFRVSVEKDLRKVPKDRLPDILKKIEELAETPLPSDSKKLSGAEHLISRSGRGITE</sequence>
<dbReference type="KEGG" id="msz:MSSIH_1530"/>
<dbReference type="SUPFAM" id="SSF143011">
    <property type="entry name" value="RelE-like"/>
    <property type="match status" value="1"/>
</dbReference>
<dbReference type="RefSeq" id="WP_222702752.1">
    <property type="nucleotide sequence ID" value="NZ_CP009507.1"/>
</dbReference>
<organism evidence="2 3">
    <name type="scientific">Methanosarcina siciliae HI350</name>
    <dbReference type="NCBI Taxonomy" id="1434119"/>
    <lineage>
        <taxon>Archaea</taxon>
        <taxon>Methanobacteriati</taxon>
        <taxon>Methanobacteriota</taxon>
        <taxon>Stenosarchaea group</taxon>
        <taxon>Methanomicrobia</taxon>
        <taxon>Methanosarcinales</taxon>
        <taxon>Methanosarcinaceae</taxon>
        <taxon>Methanosarcina</taxon>
    </lineage>
</organism>
<dbReference type="InterPro" id="IPR035093">
    <property type="entry name" value="RelE/ParE_toxin_dom_sf"/>
</dbReference>
<evidence type="ECO:0000313" key="3">
    <source>
        <dbReference type="Proteomes" id="UP000033092"/>
    </source>
</evidence>
<dbReference type="PATRIC" id="fig|1434119.4.peg.1951"/>
<feature type="region of interest" description="Disordered" evidence="1">
    <location>
        <begin position="43"/>
        <end position="66"/>
    </location>
</feature>
<proteinExistence type="predicted"/>
<dbReference type="HOGENOM" id="CLU_2820962_0_0_2"/>
<gene>
    <name evidence="2" type="ORF">MSSIH_1530</name>
</gene>
<dbReference type="GeneID" id="41605556"/>